<organism evidence="1 2">
    <name type="scientific">Spirochaeta africana (strain ATCC 700263 / DSM 8902 / Z-7692)</name>
    <dbReference type="NCBI Taxonomy" id="889378"/>
    <lineage>
        <taxon>Bacteria</taxon>
        <taxon>Pseudomonadati</taxon>
        <taxon>Spirochaetota</taxon>
        <taxon>Spirochaetia</taxon>
        <taxon>Spirochaetales</taxon>
        <taxon>Spirochaetaceae</taxon>
        <taxon>Spirochaeta</taxon>
    </lineage>
</organism>
<gene>
    <name evidence="1" type="ordered locus">Spiaf_0265</name>
</gene>
<dbReference type="InterPro" id="IPR010368">
    <property type="entry name" value="Com_YlbF"/>
</dbReference>
<dbReference type="EMBL" id="CP003282">
    <property type="protein sequence ID" value="AFG36373.1"/>
    <property type="molecule type" value="Genomic_DNA"/>
</dbReference>
<dbReference type="AlphaFoldDB" id="H9UFT0"/>
<dbReference type="KEGG" id="sfc:Spiaf_0265"/>
<dbReference type="InterPro" id="IPR023378">
    <property type="entry name" value="YheA/YmcA-like_dom_sf"/>
</dbReference>
<keyword evidence="2" id="KW-1185">Reference proteome</keyword>
<proteinExistence type="predicted"/>
<dbReference type="eggNOG" id="COG3679">
    <property type="taxonomic scope" value="Bacteria"/>
</dbReference>
<dbReference type="HOGENOM" id="CLU_1785674_0_0_12"/>
<evidence type="ECO:0000313" key="1">
    <source>
        <dbReference type="EMBL" id="AFG36373.1"/>
    </source>
</evidence>
<dbReference type="STRING" id="889378.Spiaf_0265"/>
<sequence>MNTNTASADTDTRAMVVTAAGQLAERVRDGEVYQAFQQQVSTLQSDSEALGVLQDFQYEQQQLAAAQQYGMASEEQIRELQEKEASMMAHPVLAGFFAAQQALIDELSEVNAAISARLGYDFAKLAQPATGCGSGCGSHGEGGCC</sequence>
<dbReference type="PATRIC" id="fig|889378.3.peg.269"/>
<protein>
    <recommendedName>
        <fullName evidence="3">Cell fate regulator YlbF, YheA/YmcA/DUF963 family (Controls sporulation, competence, biofilm development)</fullName>
    </recommendedName>
</protein>
<dbReference type="RefSeq" id="WP_014454371.1">
    <property type="nucleotide sequence ID" value="NC_017098.1"/>
</dbReference>
<accession>H9UFT0</accession>
<dbReference type="Gene3D" id="1.20.1500.10">
    <property type="entry name" value="YheA/YmcA-like"/>
    <property type="match status" value="1"/>
</dbReference>
<evidence type="ECO:0008006" key="3">
    <source>
        <dbReference type="Google" id="ProtNLM"/>
    </source>
</evidence>
<dbReference type="Pfam" id="PF06133">
    <property type="entry name" value="Com_YlbF"/>
    <property type="match status" value="1"/>
</dbReference>
<evidence type="ECO:0000313" key="2">
    <source>
        <dbReference type="Proteomes" id="UP000007383"/>
    </source>
</evidence>
<reference evidence="2" key="1">
    <citation type="journal article" date="2013" name="Stand. Genomic Sci.">
        <title>Complete genome sequence of the halophilic bacterium Spirochaeta africana type strain (Z-7692(T)) from the alkaline Lake Magadi in the East African Rift.</title>
        <authorList>
            <person name="Liolos K."/>
            <person name="Abt B."/>
            <person name="Scheuner C."/>
            <person name="Teshima H."/>
            <person name="Held B."/>
            <person name="Lapidus A."/>
            <person name="Nolan M."/>
            <person name="Lucas S."/>
            <person name="Deshpande S."/>
            <person name="Cheng J.F."/>
            <person name="Tapia R."/>
            <person name="Goodwin L.A."/>
            <person name="Pitluck S."/>
            <person name="Pagani I."/>
            <person name="Ivanova N."/>
            <person name="Mavromatis K."/>
            <person name="Mikhailova N."/>
            <person name="Huntemann M."/>
            <person name="Pati A."/>
            <person name="Chen A."/>
            <person name="Palaniappan K."/>
            <person name="Land M."/>
            <person name="Rohde M."/>
            <person name="Tindall B.J."/>
            <person name="Detter J.C."/>
            <person name="Goker M."/>
            <person name="Bristow J."/>
            <person name="Eisen J.A."/>
            <person name="Markowitz V."/>
            <person name="Hugenholtz P."/>
            <person name="Woyke T."/>
            <person name="Klenk H.P."/>
            <person name="Kyrpides N.C."/>
        </authorList>
    </citation>
    <scope>NUCLEOTIDE SEQUENCE</scope>
    <source>
        <strain evidence="2">ATCC 700263 / DSM 8902 / Z-7692</strain>
    </source>
</reference>
<dbReference type="Proteomes" id="UP000007383">
    <property type="component" value="Chromosome"/>
</dbReference>
<dbReference type="SUPFAM" id="SSF158622">
    <property type="entry name" value="YheA/YmcA-like"/>
    <property type="match status" value="1"/>
</dbReference>
<name>H9UFT0_SPIAZ</name>